<keyword evidence="6" id="KW-0175">Coiled coil</keyword>
<feature type="compositionally biased region" description="Polar residues" evidence="7">
    <location>
        <begin position="236"/>
        <end position="245"/>
    </location>
</feature>
<dbReference type="GO" id="GO:0000381">
    <property type="term" value="P:regulation of alternative mRNA splicing, via spliceosome"/>
    <property type="evidence" value="ECO:0007669"/>
    <property type="project" value="InterPro"/>
</dbReference>
<evidence type="ECO:0000256" key="7">
    <source>
        <dbReference type="SAM" id="MobiDB-lite"/>
    </source>
</evidence>
<evidence type="ECO:0000256" key="2">
    <source>
        <dbReference type="ARBA" id="ARBA00010313"/>
    </source>
</evidence>
<dbReference type="OrthoDB" id="3366661at2759"/>
<comment type="caution">
    <text evidence="8">The sequence shown here is derived from an EMBL/GenBank/DDBJ whole genome shotgun (WGS) entry which is preliminary data.</text>
</comment>
<evidence type="ECO:0000256" key="6">
    <source>
        <dbReference type="SAM" id="Coils"/>
    </source>
</evidence>
<evidence type="ECO:0000256" key="3">
    <source>
        <dbReference type="ARBA" id="ARBA00022664"/>
    </source>
</evidence>
<feature type="coiled-coil region" evidence="6">
    <location>
        <begin position="280"/>
        <end position="425"/>
    </location>
</feature>
<gene>
    <name evidence="8" type="ORF">Bca52824_007746</name>
</gene>
<evidence type="ECO:0000256" key="5">
    <source>
        <dbReference type="ARBA" id="ARBA00023242"/>
    </source>
</evidence>
<dbReference type="GO" id="GO:0016556">
    <property type="term" value="P:mRNA modification"/>
    <property type="evidence" value="ECO:0007669"/>
    <property type="project" value="InterPro"/>
</dbReference>
<evidence type="ECO:0000313" key="8">
    <source>
        <dbReference type="EMBL" id="KAG2325018.1"/>
    </source>
</evidence>
<evidence type="ECO:0008006" key="10">
    <source>
        <dbReference type="Google" id="ProtNLM"/>
    </source>
</evidence>
<proteinExistence type="inferred from homology"/>
<dbReference type="AlphaFoldDB" id="A0A8X7WAK9"/>
<reference evidence="8 9" key="1">
    <citation type="submission" date="2020-02" db="EMBL/GenBank/DDBJ databases">
        <authorList>
            <person name="Ma Q."/>
            <person name="Huang Y."/>
            <person name="Song X."/>
            <person name="Pei D."/>
        </authorList>
    </citation>
    <scope>NUCLEOTIDE SEQUENCE [LARGE SCALE GENOMIC DNA]</scope>
    <source>
        <strain evidence="8">Sxm20200214</strain>
        <tissue evidence="8">Leaf</tissue>
    </source>
</reference>
<evidence type="ECO:0000256" key="1">
    <source>
        <dbReference type="ARBA" id="ARBA00004123"/>
    </source>
</evidence>
<keyword evidence="5" id="KW-0539">Nucleus</keyword>
<dbReference type="GO" id="GO:0008380">
    <property type="term" value="P:RNA splicing"/>
    <property type="evidence" value="ECO:0007669"/>
    <property type="project" value="UniProtKB-KW"/>
</dbReference>
<evidence type="ECO:0000256" key="4">
    <source>
        <dbReference type="ARBA" id="ARBA00023187"/>
    </source>
</evidence>
<sequence length="568" mass="63716">MDGDHSASGSKRSFEDDENVTSSSKKCCTCTKVDEEEGVAAAAMIVSLTESLQSCKDELASSQSELESAKAEIDKWNSAFKKESFLPARKSPEPEFVIDYIQTLRSSEKSLKEELEIAQMKLAIRDLKSQLNPESMKTDEDPGVDCEQQGSTPAGTSRIAYLEDEVRAANKVMAELREVQAVHAKQFEYLNNMLALKQSGRLVLTAAPENDDEQKSYSLMEFSLQDDDFGGDFSAANATRTSGSKRSFGDLEDDEDDIFGSKKGRTKAEEAAPGVATGMILSLRESLQNCKDDLASSQNELESAKAEIDKWKSAFQNESFVPAGKSPEPRFLIDYIQNLKSSERSLKEQLEIAKRKEASYIVQYAKREQEMAELKSAVRDLKSQLKPASMQARRLLLDPAIHEEFSRLKNLVEEKDKKVKELQDSLTAFTFTPLSLKGKMLMEKCKTLQEENEEIGHQAAEGKIHELAMKLSMQKSQNAELRKQFEGLYKHMEELTTDVERSNETVIILQDKLEEKDKELERVKKGMEVVVSDVAEKKDDGGEDPKETDGGEEDSTLQKMFNSISFER</sequence>
<feature type="coiled-coil region" evidence="6">
    <location>
        <begin position="464"/>
        <end position="519"/>
    </location>
</feature>
<feature type="compositionally biased region" description="Basic and acidic residues" evidence="7">
    <location>
        <begin position="534"/>
        <end position="549"/>
    </location>
</feature>
<comment type="similarity">
    <text evidence="2">Belongs to the fl(2)d family.</text>
</comment>
<organism evidence="8 9">
    <name type="scientific">Brassica carinata</name>
    <name type="common">Ethiopian mustard</name>
    <name type="synonym">Abyssinian cabbage</name>
    <dbReference type="NCBI Taxonomy" id="52824"/>
    <lineage>
        <taxon>Eukaryota</taxon>
        <taxon>Viridiplantae</taxon>
        <taxon>Streptophyta</taxon>
        <taxon>Embryophyta</taxon>
        <taxon>Tracheophyta</taxon>
        <taxon>Spermatophyta</taxon>
        <taxon>Magnoliopsida</taxon>
        <taxon>eudicotyledons</taxon>
        <taxon>Gunneridae</taxon>
        <taxon>Pentapetalae</taxon>
        <taxon>rosids</taxon>
        <taxon>malvids</taxon>
        <taxon>Brassicales</taxon>
        <taxon>Brassicaceae</taxon>
        <taxon>Brassiceae</taxon>
        <taxon>Brassica</taxon>
    </lineage>
</organism>
<keyword evidence="3" id="KW-0507">mRNA processing</keyword>
<feature type="coiled-coil region" evidence="6">
    <location>
        <begin position="52"/>
        <end position="121"/>
    </location>
</feature>
<dbReference type="GO" id="GO:0006397">
    <property type="term" value="P:mRNA processing"/>
    <property type="evidence" value="ECO:0007669"/>
    <property type="project" value="UniProtKB-KW"/>
</dbReference>
<dbReference type="Pfam" id="PF17098">
    <property type="entry name" value="Wtap"/>
    <property type="match status" value="1"/>
</dbReference>
<feature type="region of interest" description="Disordered" evidence="7">
    <location>
        <begin position="133"/>
        <end position="157"/>
    </location>
</feature>
<accession>A0A8X7WAK9</accession>
<dbReference type="InterPro" id="IPR033757">
    <property type="entry name" value="WTAP"/>
</dbReference>
<keyword evidence="9" id="KW-1185">Reference proteome</keyword>
<dbReference type="PANTHER" id="PTHR15217:SF0">
    <property type="entry name" value="PRE-MRNA-SPLICING REGULATOR WTAP"/>
    <property type="match status" value="1"/>
</dbReference>
<feature type="region of interest" description="Disordered" evidence="7">
    <location>
        <begin position="233"/>
        <end position="271"/>
    </location>
</feature>
<name>A0A8X7WAK9_BRACI</name>
<dbReference type="PANTHER" id="PTHR15217">
    <property type="entry name" value="WILMS' TUMOR 1-ASSOCIATING PROTEIN"/>
    <property type="match status" value="1"/>
</dbReference>
<evidence type="ECO:0000313" key="9">
    <source>
        <dbReference type="Proteomes" id="UP000886595"/>
    </source>
</evidence>
<protein>
    <recommendedName>
        <fullName evidence="10">FKBP12-interacting protein of 37 kDa</fullName>
    </recommendedName>
</protein>
<dbReference type="EMBL" id="JAAMPC010000002">
    <property type="protein sequence ID" value="KAG2325018.1"/>
    <property type="molecule type" value="Genomic_DNA"/>
</dbReference>
<keyword evidence="4" id="KW-0508">mRNA splicing</keyword>
<feature type="region of interest" description="Disordered" evidence="7">
    <location>
        <begin position="533"/>
        <end position="568"/>
    </location>
</feature>
<dbReference type="GO" id="GO:0005634">
    <property type="term" value="C:nucleus"/>
    <property type="evidence" value="ECO:0007669"/>
    <property type="project" value="UniProtKB-SubCell"/>
</dbReference>
<feature type="region of interest" description="Disordered" evidence="7">
    <location>
        <begin position="1"/>
        <end position="25"/>
    </location>
</feature>
<dbReference type="Proteomes" id="UP000886595">
    <property type="component" value="Unassembled WGS sequence"/>
</dbReference>
<feature type="compositionally biased region" description="Polar residues" evidence="7">
    <location>
        <begin position="557"/>
        <end position="568"/>
    </location>
</feature>
<comment type="subcellular location">
    <subcellularLocation>
        <location evidence="1">Nucleus</location>
    </subcellularLocation>
</comment>